<evidence type="ECO:0000256" key="4">
    <source>
        <dbReference type="ARBA" id="ARBA00023163"/>
    </source>
</evidence>
<dbReference type="InterPro" id="IPR013324">
    <property type="entry name" value="RNA_pol_sigma_r3/r4-like"/>
</dbReference>
<dbReference type="EMBL" id="JBHUPG010000003">
    <property type="protein sequence ID" value="MFD2910738.1"/>
    <property type="molecule type" value="Genomic_DNA"/>
</dbReference>
<evidence type="ECO:0000259" key="6">
    <source>
        <dbReference type="Pfam" id="PF08281"/>
    </source>
</evidence>
<feature type="domain" description="RNA polymerase sigma-70 region 2" evidence="5">
    <location>
        <begin position="13"/>
        <end position="77"/>
    </location>
</feature>
<dbReference type="Pfam" id="PF04542">
    <property type="entry name" value="Sigma70_r2"/>
    <property type="match status" value="1"/>
</dbReference>
<organism evidence="7 8">
    <name type="scientific">Jeotgalibacillus terrae</name>
    <dbReference type="NCBI Taxonomy" id="587735"/>
    <lineage>
        <taxon>Bacteria</taxon>
        <taxon>Bacillati</taxon>
        <taxon>Bacillota</taxon>
        <taxon>Bacilli</taxon>
        <taxon>Bacillales</taxon>
        <taxon>Caryophanaceae</taxon>
        <taxon>Jeotgalibacillus</taxon>
    </lineage>
</organism>
<dbReference type="NCBIfam" id="TIGR02937">
    <property type="entry name" value="sigma70-ECF"/>
    <property type="match status" value="1"/>
</dbReference>
<evidence type="ECO:0000256" key="2">
    <source>
        <dbReference type="ARBA" id="ARBA00023015"/>
    </source>
</evidence>
<dbReference type="InterPro" id="IPR007627">
    <property type="entry name" value="RNA_pol_sigma70_r2"/>
</dbReference>
<comment type="similarity">
    <text evidence="1">Belongs to the sigma-70 factor family. ECF subfamily.</text>
</comment>
<dbReference type="PANTHER" id="PTHR43133">
    <property type="entry name" value="RNA POLYMERASE ECF-TYPE SIGMA FACTO"/>
    <property type="match status" value="1"/>
</dbReference>
<keyword evidence="3" id="KW-0731">Sigma factor</keyword>
<dbReference type="Pfam" id="PF08281">
    <property type="entry name" value="Sigma70_r4_2"/>
    <property type="match status" value="1"/>
</dbReference>
<feature type="domain" description="RNA polymerase sigma factor 70 region 4 type 2" evidence="6">
    <location>
        <begin position="109"/>
        <end position="161"/>
    </location>
</feature>
<comment type="caution">
    <text evidence="7">The sequence shown here is derived from an EMBL/GenBank/DDBJ whole genome shotgun (WGS) entry which is preliminary data.</text>
</comment>
<dbReference type="RefSeq" id="WP_204729220.1">
    <property type="nucleotide sequence ID" value="NZ_JAFBDK010000007.1"/>
</dbReference>
<dbReference type="PANTHER" id="PTHR43133:SF60">
    <property type="entry name" value="RNA POLYMERASE SIGMA FACTOR SIGV"/>
    <property type="match status" value="1"/>
</dbReference>
<gene>
    <name evidence="7" type="ORF">ACFS5P_02505</name>
</gene>
<accession>A0ABW5ZD65</accession>
<keyword evidence="4" id="KW-0804">Transcription</keyword>
<dbReference type="Gene3D" id="1.10.10.10">
    <property type="entry name" value="Winged helix-like DNA-binding domain superfamily/Winged helix DNA-binding domain"/>
    <property type="match status" value="1"/>
</dbReference>
<keyword evidence="2" id="KW-0805">Transcription regulation</keyword>
<dbReference type="SUPFAM" id="SSF88659">
    <property type="entry name" value="Sigma3 and sigma4 domains of RNA polymerase sigma factors"/>
    <property type="match status" value="1"/>
</dbReference>
<dbReference type="Gene3D" id="1.10.1740.10">
    <property type="match status" value="1"/>
</dbReference>
<dbReference type="InterPro" id="IPR036388">
    <property type="entry name" value="WH-like_DNA-bd_sf"/>
</dbReference>
<evidence type="ECO:0000313" key="7">
    <source>
        <dbReference type="EMBL" id="MFD2910738.1"/>
    </source>
</evidence>
<proteinExistence type="inferred from homology"/>
<dbReference type="InterPro" id="IPR039425">
    <property type="entry name" value="RNA_pol_sigma-70-like"/>
</dbReference>
<sequence>MNREEKDQLLSDLMQTHGDELVRLAFTYVKSEETAKDMVQNTFIKCYQHLDSFRGESAYRTWLFRITINQCKDYLKSWHHKKMVAAEKVKEISGIASAEKTAIRYEQQREVNTALMALPASYRIVLDLYYYRDFKVEEIAELTGEKPNTVKTRLRRGREKLKVMLEEAERIERA</sequence>
<evidence type="ECO:0000259" key="5">
    <source>
        <dbReference type="Pfam" id="PF04542"/>
    </source>
</evidence>
<dbReference type="InterPro" id="IPR014284">
    <property type="entry name" value="RNA_pol_sigma-70_dom"/>
</dbReference>
<protein>
    <submittedName>
        <fullName evidence="7">Sigma-70 family RNA polymerase sigma factor</fullName>
    </submittedName>
</protein>
<evidence type="ECO:0000256" key="3">
    <source>
        <dbReference type="ARBA" id="ARBA00023082"/>
    </source>
</evidence>
<evidence type="ECO:0000256" key="1">
    <source>
        <dbReference type="ARBA" id="ARBA00010641"/>
    </source>
</evidence>
<dbReference type="InterPro" id="IPR013249">
    <property type="entry name" value="RNA_pol_sigma70_r4_t2"/>
</dbReference>
<evidence type="ECO:0000313" key="8">
    <source>
        <dbReference type="Proteomes" id="UP001597561"/>
    </source>
</evidence>
<dbReference type="CDD" id="cd06171">
    <property type="entry name" value="Sigma70_r4"/>
    <property type="match status" value="1"/>
</dbReference>
<dbReference type="SUPFAM" id="SSF88946">
    <property type="entry name" value="Sigma2 domain of RNA polymerase sigma factors"/>
    <property type="match status" value="1"/>
</dbReference>
<dbReference type="InterPro" id="IPR013325">
    <property type="entry name" value="RNA_pol_sigma_r2"/>
</dbReference>
<dbReference type="Proteomes" id="UP001597561">
    <property type="component" value="Unassembled WGS sequence"/>
</dbReference>
<name>A0ABW5ZD65_9BACL</name>
<reference evidence="8" key="1">
    <citation type="journal article" date="2019" name="Int. J. Syst. Evol. Microbiol.">
        <title>The Global Catalogue of Microorganisms (GCM) 10K type strain sequencing project: providing services to taxonomists for standard genome sequencing and annotation.</title>
        <authorList>
            <consortium name="The Broad Institute Genomics Platform"/>
            <consortium name="The Broad Institute Genome Sequencing Center for Infectious Disease"/>
            <person name="Wu L."/>
            <person name="Ma J."/>
        </authorList>
    </citation>
    <scope>NUCLEOTIDE SEQUENCE [LARGE SCALE GENOMIC DNA]</scope>
    <source>
        <strain evidence="8">KCTC 13528</strain>
    </source>
</reference>
<keyword evidence="8" id="KW-1185">Reference proteome</keyword>